<keyword evidence="2" id="KW-0677">Repeat</keyword>
<keyword evidence="3" id="KW-0863">Zinc-finger</keyword>
<dbReference type="Pfam" id="PF07177">
    <property type="entry name" value="Neuralized"/>
    <property type="match status" value="1"/>
</dbReference>
<dbReference type="GO" id="GO:0008270">
    <property type="term" value="F:zinc ion binding"/>
    <property type="evidence" value="ECO:0007669"/>
    <property type="project" value="UniProtKB-KW"/>
</dbReference>
<dbReference type="InParanoid" id="C3ZS22"/>
<reference evidence="6" key="1">
    <citation type="journal article" date="2008" name="Nature">
        <title>The amphioxus genome and the evolution of the chordate karyotype.</title>
        <authorList>
            <consortium name="US DOE Joint Genome Institute (JGI-PGF)"/>
            <person name="Putnam N.H."/>
            <person name="Butts T."/>
            <person name="Ferrier D.E.K."/>
            <person name="Furlong R.F."/>
            <person name="Hellsten U."/>
            <person name="Kawashima T."/>
            <person name="Robinson-Rechavi M."/>
            <person name="Shoguchi E."/>
            <person name="Terry A."/>
            <person name="Yu J.-K."/>
            <person name="Benito-Gutierrez E.L."/>
            <person name="Dubchak I."/>
            <person name="Garcia-Fernandez J."/>
            <person name="Gibson-Brown J.J."/>
            <person name="Grigoriev I.V."/>
            <person name="Horton A.C."/>
            <person name="de Jong P.J."/>
            <person name="Jurka J."/>
            <person name="Kapitonov V.V."/>
            <person name="Kohara Y."/>
            <person name="Kuroki Y."/>
            <person name="Lindquist E."/>
            <person name="Lucas S."/>
            <person name="Osoegawa K."/>
            <person name="Pennacchio L.A."/>
            <person name="Salamov A.A."/>
            <person name="Satou Y."/>
            <person name="Sauka-Spengler T."/>
            <person name="Schmutz J."/>
            <person name="Shin-I T."/>
            <person name="Toyoda A."/>
            <person name="Bronner-Fraser M."/>
            <person name="Fujiyama A."/>
            <person name="Holland L.Z."/>
            <person name="Holland P.W.H."/>
            <person name="Satoh N."/>
            <person name="Rokhsar D.S."/>
        </authorList>
    </citation>
    <scope>NUCLEOTIDE SEQUENCE [LARGE SCALE GENOMIC DNA]</scope>
    <source>
        <strain evidence="6">S238N-H82</strain>
        <tissue evidence="6">Testes</tissue>
    </source>
</reference>
<evidence type="ECO:0000259" key="5">
    <source>
        <dbReference type="PROSITE" id="PS51065"/>
    </source>
</evidence>
<evidence type="ECO:0000256" key="2">
    <source>
        <dbReference type="ARBA" id="ARBA00022737"/>
    </source>
</evidence>
<keyword evidence="1" id="KW-0479">Metal-binding</keyword>
<sequence>KFHQTTHGSNVNIEHEGLVARSYDSSKNCICFSEQPIKIEEKIHLKTTKSGRFKGPTKIGFTSRDPGTIEELPMHSYPNLKPEDRFWIKPLPELYGHDGDVVTFCVDDSGRVFFSINGDNEVFFFDGVDVSKDLWAVMDIHG</sequence>
<dbReference type="PANTHER" id="PTHR12429">
    <property type="entry name" value="NEURALIZED"/>
    <property type="match status" value="1"/>
</dbReference>
<dbReference type="PANTHER" id="PTHR12429:SF6">
    <property type="entry name" value="PROTEIN NEURALIZED"/>
    <property type="match status" value="1"/>
</dbReference>
<dbReference type="InterPro" id="IPR043136">
    <property type="entry name" value="B30.2/SPRY_sf"/>
</dbReference>
<evidence type="ECO:0000256" key="1">
    <source>
        <dbReference type="ARBA" id="ARBA00022723"/>
    </source>
</evidence>
<keyword evidence="4" id="KW-0862">Zinc</keyword>
<feature type="non-terminal residue" evidence="6">
    <location>
        <position position="142"/>
    </location>
</feature>
<dbReference type="InterPro" id="IPR037962">
    <property type="entry name" value="Neuralized"/>
</dbReference>
<protein>
    <recommendedName>
        <fullName evidence="5">NHR domain-containing protein</fullName>
    </recommendedName>
</protein>
<gene>
    <name evidence="6" type="ORF">BRAFLDRAFT_240725</name>
</gene>
<evidence type="ECO:0000256" key="3">
    <source>
        <dbReference type="ARBA" id="ARBA00022771"/>
    </source>
</evidence>
<name>C3ZS22_BRAFL</name>
<dbReference type="FunFam" id="2.60.120.920:FF:000005">
    <property type="entry name" value="Putative E3 ubiquitin-protein ligase NEURL1B"/>
    <property type="match status" value="1"/>
</dbReference>
<feature type="domain" description="NHR" evidence="5">
    <location>
        <begin position="1"/>
        <end position="142"/>
    </location>
</feature>
<dbReference type="EMBL" id="GG666669">
    <property type="protein sequence ID" value="EEN44659.1"/>
    <property type="molecule type" value="Genomic_DNA"/>
</dbReference>
<proteinExistence type="predicted"/>
<evidence type="ECO:0000256" key="4">
    <source>
        <dbReference type="ARBA" id="ARBA00022833"/>
    </source>
</evidence>
<evidence type="ECO:0000313" key="6">
    <source>
        <dbReference type="EMBL" id="EEN44659.1"/>
    </source>
</evidence>
<organism>
    <name type="scientific">Branchiostoma floridae</name>
    <name type="common">Florida lancelet</name>
    <name type="synonym">Amphioxus</name>
    <dbReference type="NCBI Taxonomy" id="7739"/>
    <lineage>
        <taxon>Eukaryota</taxon>
        <taxon>Metazoa</taxon>
        <taxon>Chordata</taxon>
        <taxon>Cephalochordata</taxon>
        <taxon>Leptocardii</taxon>
        <taxon>Amphioxiformes</taxon>
        <taxon>Branchiostomatidae</taxon>
        <taxon>Branchiostoma</taxon>
    </lineage>
</organism>
<dbReference type="Gene3D" id="2.60.120.920">
    <property type="match status" value="1"/>
</dbReference>
<dbReference type="InterPro" id="IPR006573">
    <property type="entry name" value="NHR_dom"/>
</dbReference>
<dbReference type="PROSITE" id="PS51065">
    <property type="entry name" value="NHR"/>
    <property type="match status" value="1"/>
</dbReference>
<dbReference type="SMART" id="SM00588">
    <property type="entry name" value="NEUZ"/>
    <property type="match status" value="1"/>
</dbReference>
<dbReference type="AlphaFoldDB" id="C3ZS22"/>
<feature type="non-terminal residue" evidence="6">
    <location>
        <position position="1"/>
    </location>
</feature>
<accession>C3ZS22</accession>
<dbReference type="eggNOG" id="KOG4625">
    <property type="taxonomic scope" value="Eukaryota"/>
</dbReference>